<keyword evidence="2" id="KW-1185">Reference proteome</keyword>
<name>A0A368LJM4_9VIBR</name>
<dbReference type="RefSeq" id="WP_086960515.1">
    <property type="nucleotide sequence ID" value="NZ_FUKS01000029.1"/>
</dbReference>
<proteinExistence type="predicted"/>
<accession>A0A368LJM4</accession>
<gene>
    <name evidence="1" type="ORF">CIK83_15660</name>
</gene>
<dbReference type="AlphaFoldDB" id="A0A368LJM4"/>
<dbReference type="Proteomes" id="UP000252479">
    <property type="component" value="Unassembled WGS sequence"/>
</dbReference>
<comment type="caution">
    <text evidence="1">The sequence shown here is derived from an EMBL/GenBank/DDBJ whole genome shotgun (WGS) entry which is preliminary data.</text>
</comment>
<evidence type="ECO:0000313" key="1">
    <source>
        <dbReference type="EMBL" id="RCS70836.1"/>
    </source>
</evidence>
<dbReference type="Pfam" id="PF12614">
    <property type="entry name" value="RRF_GI"/>
    <property type="match status" value="1"/>
</dbReference>
<dbReference type="InterPro" id="IPR022253">
    <property type="entry name" value="Ribosome_recyc_fac_bac"/>
</dbReference>
<dbReference type="EMBL" id="QPGL01000002">
    <property type="protein sequence ID" value="RCS70836.1"/>
    <property type="molecule type" value="Genomic_DNA"/>
</dbReference>
<sequence>MSVFLYHTGMICIQLPSFIHRIGGEQAKHAKQLAIESGCKLNRIRRSRHWQLEGAIESVMSLLVTLRQSYAEPMAFLIKKIDESLIATQTKPESKVAILERLISNNPDITLTDLMLQTDCTMAEARHARFTSDSF</sequence>
<evidence type="ECO:0000313" key="2">
    <source>
        <dbReference type="Proteomes" id="UP000252479"/>
    </source>
</evidence>
<organism evidence="1 2">
    <name type="scientific">Vibrio casei</name>
    <dbReference type="NCBI Taxonomy" id="673372"/>
    <lineage>
        <taxon>Bacteria</taxon>
        <taxon>Pseudomonadati</taxon>
        <taxon>Pseudomonadota</taxon>
        <taxon>Gammaproteobacteria</taxon>
        <taxon>Vibrionales</taxon>
        <taxon>Vibrionaceae</taxon>
        <taxon>Vibrio</taxon>
    </lineage>
</organism>
<reference evidence="1 2" key="1">
    <citation type="journal article" date="2017" name="Elife">
        <title>Extensive horizontal gene transfer in cheese-associated bacteria.</title>
        <authorList>
            <person name="Bonham K.S."/>
            <person name="Wolfe B.E."/>
            <person name="Dutton R.J."/>
        </authorList>
    </citation>
    <scope>NUCLEOTIDE SEQUENCE [LARGE SCALE GENOMIC DNA]</scope>
    <source>
        <strain evidence="1 2">JB196</strain>
    </source>
</reference>
<protein>
    <submittedName>
        <fullName evidence="1">Ribosome recycling factor</fullName>
    </submittedName>
</protein>